<dbReference type="InterPro" id="IPR001690">
    <property type="entry name" value="Autoind_synthase"/>
</dbReference>
<dbReference type="EMBL" id="CP015230">
    <property type="protein sequence ID" value="ANP40120.1"/>
    <property type="molecule type" value="Genomic_DNA"/>
</dbReference>
<dbReference type="PROSITE" id="PS51187">
    <property type="entry name" value="AUTOINDUCER_SYNTH_2"/>
    <property type="match status" value="1"/>
</dbReference>
<evidence type="ECO:0000256" key="1">
    <source>
        <dbReference type="ARBA" id="ARBA00022654"/>
    </source>
</evidence>
<dbReference type="GO" id="GO:0016740">
    <property type="term" value="F:transferase activity"/>
    <property type="evidence" value="ECO:0007669"/>
    <property type="project" value="UniProtKB-KW"/>
</dbReference>
<name>A0A1B1A0K8_9RHOB</name>
<dbReference type="KEGG" id="rmb:K529_005010"/>
<dbReference type="Proteomes" id="UP000013243">
    <property type="component" value="Chromosome"/>
</dbReference>
<evidence type="ECO:0000256" key="3">
    <source>
        <dbReference type="ARBA" id="ARBA00022691"/>
    </source>
</evidence>
<evidence type="ECO:0000256" key="4">
    <source>
        <dbReference type="ARBA" id="ARBA00022929"/>
    </source>
</evidence>
<keyword evidence="1 5" id="KW-0673">Quorum sensing</keyword>
<gene>
    <name evidence="6" type="ORF">K529_005010</name>
</gene>
<dbReference type="Gene3D" id="3.40.630.30">
    <property type="match status" value="1"/>
</dbReference>
<keyword evidence="4 5" id="KW-0071">Autoinducer synthesis</keyword>
<dbReference type="GeneID" id="28249168"/>
<dbReference type="InterPro" id="IPR016181">
    <property type="entry name" value="Acyl_CoA_acyltransferase"/>
</dbReference>
<comment type="similarity">
    <text evidence="5">Belongs to the autoinducer synthase family.</text>
</comment>
<dbReference type="PANTHER" id="PTHR39322:SF1">
    <property type="entry name" value="ISOVALERYL-HOMOSERINE LACTONE SYNTHASE"/>
    <property type="match status" value="1"/>
</dbReference>
<reference evidence="6 7" key="1">
    <citation type="journal article" date="2016" name="ISME J.">
        <title>Global occurrence and heterogeneity of the Roseobacter-clade species Ruegeria mobilis.</title>
        <authorList>
            <person name="Sonnenschein E."/>
            <person name="Gram L."/>
        </authorList>
    </citation>
    <scope>NUCLEOTIDE SEQUENCE [LARGE SCALE GENOMIC DNA]</scope>
    <source>
        <strain evidence="6 7">F1926</strain>
    </source>
</reference>
<sequence length="210" mass="23745">MQSTEITFDNLGETGDLFTALLRARYHHFIMVRGWPMPNVRGLEFDQYDTPESVYCAIHDEASVQGGFRITPTTARCMNSTYMLRDAQRGLLPDLPRDVLDTEAPQDPHIWEVSRVFVSDRLKSRERMLVRNAMGRSFAQLSQKWRINAFLCLTSVTSALLTRRSGLELTPAGPRFDAAGEICQAYHLKVRSRTPAGLPQMRAEGIRNAG</sequence>
<accession>A0A1B1A0K8</accession>
<proteinExistence type="inferred from homology"/>
<evidence type="ECO:0000313" key="7">
    <source>
        <dbReference type="Proteomes" id="UP000013243"/>
    </source>
</evidence>
<dbReference type="RefSeq" id="WP_005628615.1">
    <property type="nucleotide sequence ID" value="NZ_CP015230.1"/>
</dbReference>
<evidence type="ECO:0000313" key="6">
    <source>
        <dbReference type="EMBL" id="ANP40120.1"/>
    </source>
</evidence>
<evidence type="ECO:0000256" key="2">
    <source>
        <dbReference type="ARBA" id="ARBA00022679"/>
    </source>
</evidence>
<dbReference type="STRING" id="1265309.K529_005010"/>
<dbReference type="SUPFAM" id="SSF55729">
    <property type="entry name" value="Acyl-CoA N-acyltransferases (Nat)"/>
    <property type="match status" value="1"/>
</dbReference>
<keyword evidence="2" id="KW-0808">Transferase</keyword>
<evidence type="ECO:0000256" key="5">
    <source>
        <dbReference type="PROSITE-ProRule" id="PRU00533"/>
    </source>
</evidence>
<dbReference type="PANTHER" id="PTHR39322">
    <property type="entry name" value="ACYL-HOMOSERINE-LACTONE SYNTHASE"/>
    <property type="match status" value="1"/>
</dbReference>
<dbReference type="GO" id="GO:0007165">
    <property type="term" value="P:signal transduction"/>
    <property type="evidence" value="ECO:0007669"/>
    <property type="project" value="TreeGrafter"/>
</dbReference>
<organism evidence="6 7">
    <name type="scientific">Tritonibacter mobilis F1926</name>
    <dbReference type="NCBI Taxonomy" id="1265309"/>
    <lineage>
        <taxon>Bacteria</taxon>
        <taxon>Pseudomonadati</taxon>
        <taxon>Pseudomonadota</taxon>
        <taxon>Alphaproteobacteria</taxon>
        <taxon>Rhodobacterales</taxon>
        <taxon>Paracoccaceae</taxon>
        <taxon>Tritonibacter</taxon>
    </lineage>
</organism>
<dbReference type="AlphaFoldDB" id="A0A1B1A0K8"/>
<dbReference type="OrthoDB" id="6169313at2"/>
<keyword evidence="3" id="KW-0949">S-adenosyl-L-methionine</keyword>
<dbReference type="GO" id="GO:0009372">
    <property type="term" value="P:quorum sensing"/>
    <property type="evidence" value="ECO:0007669"/>
    <property type="project" value="UniProtKB-UniRule"/>
</dbReference>
<protein>
    <submittedName>
        <fullName evidence="6">Autoinducer synthase</fullName>
    </submittedName>
</protein>